<dbReference type="Proteomes" id="UP000187455">
    <property type="component" value="Unassembled WGS sequence"/>
</dbReference>
<reference evidence="1 2" key="1">
    <citation type="journal article" date="2016" name="Mol. Biol. Evol.">
        <title>Genome-Wide Survey of Gut Fungi (Harpellales) Reveals the First Horizontally Transferred Ubiquitin Gene from a Mosquito Host.</title>
        <authorList>
            <person name="Wang Y."/>
            <person name="White M.M."/>
            <person name="Kvist S."/>
            <person name="Moncalvo J.M."/>
        </authorList>
    </citation>
    <scope>NUCLEOTIDE SEQUENCE [LARGE SCALE GENOMIC DNA]</scope>
    <source>
        <strain evidence="1 2">ALG-7-W6</strain>
    </source>
</reference>
<keyword evidence="2" id="KW-1185">Reference proteome</keyword>
<gene>
    <name evidence="1" type="ORF">AYI68_g4699</name>
</gene>
<sequence length="93" mass="10416">MGYSQSLIDILLIWKQNRDPAIYAILQNSNLNHKTVPFLTALSIASTDCIKLQWPFFTQDCQLPNLSLIGCICLVMTNFKTIDMTSSLLAGVH</sequence>
<protein>
    <submittedName>
        <fullName evidence="1">Uncharacterized protein</fullName>
    </submittedName>
</protein>
<accession>A0A1R0GWE4</accession>
<dbReference type="AlphaFoldDB" id="A0A1R0GWE4"/>
<name>A0A1R0GWE4_9FUNG</name>
<organism evidence="1 2">
    <name type="scientific">Smittium mucronatum</name>
    <dbReference type="NCBI Taxonomy" id="133383"/>
    <lineage>
        <taxon>Eukaryota</taxon>
        <taxon>Fungi</taxon>
        <taxon>Fungi incertae sedis</taxon>
        <taxon>Zoopagomycota</taxon>
        <taxon>Kickxellomycotina</taxon>
        <taxon>Harpellomycetes</taxon>
        <taxon>Harpellales</taxon>
        <taxon>Legeriomycetaceae</taxon>
        <taxon>Smittium</taxon>
    </lineage>
</organism>
<proteinExistence type="predicted"/>
<evidence type="ECO:0000313" key="2">
    <source>
        <dbReference type="Proteomes" id="UP000187455"/>
    </source>
</evidence>
<comment type="caution">
    <text evidence="1">The sequence shown here is derived from an EMBL/GenBank/DDBJ whole genome shotgun (WGS) entry which is preliminary data.</text>
</comment>
<evidence type="ECO:0000313" key="1">
    <source>
        <dbReference type="EMBL" id="OLY81197.1"/>
    </source>
</evidence>
<dbReference type="EMBL" id="LSSL01002679">
    <property type="protein sequence ID" value="OLY81197.1"/>
    <property type="molecule type" value="Genomic_DNA"/>
</dbReference>